<keyword evidence="4 7" id="KW-0206">Cytoskeleton</keyword>
<evidence type="ECO:0000313" key="9">
    <source>
        <dbReference type="JaponicusDB" id="SJAG_04100"/>
    </source>
</evidence>
<reference evidence="8 10" key="1">
    <citation type="journal article" date="2011" name="Science">
        <title>Comparative functional genomics of the fission yeasts.</title>
        <authorList>
            <person name="Rhind N."/>
            <person name="Chen Z."/>
            <person name="Yassour M."/>
            <person name="Thompson D.A."/>
            <person name="Haas B.J."/>
            <person name="Habib N."/>
            <person name="Wapinski I."/>
            <person name="Roy S."/>
            <person name="Lin M.F."/>
            <person name="Heiman D.I."/>
            <person name="Young S.K."/>
            <person name="Furuya K."/>
            <person name="Guo Y."/>
            <person name="Pidoux A."/>
            <person name="Chen H.M."/>
            <person name="Robbertse B."/>
            <person name="Goldberg J.M."/>
            <person name="Aoki K."/>
            <person name="Bayne E.H."/>
            <person name="Berlin A.M."/>
            <person name="Desjardins C.A."/>
            <person name="Dobbs E."/>
            <person name="Dukaj L."/>
            <person name="Fan L."/>
            <person name="FitzGerald M.G."/>
            <person name="French C."/>
            <person name="Gujja S."/>
            <person name="Hansen K."/>
            <person name="Keifenheim D."/>
            <person name="Levin J.Z."/>
            <person name="Mosher R.A."/>
            <person name="Mueller C.A."/>
            <person name="Pfiffner J."/>
            <person name="Priest M."/>
            <person name="Russ C."/>
            <person name="Smialowska A."/>
            <person name="Swoboda P."/>
            <person name="Sykes S.M."/>
            <person name="Vaughn M."/>
            <person name="Vengrova S."/>
            <person name="Yoder R."/>
            <person name="Zeng Q."/>
            <person name="Allshire R."/>
            <person name="Baulcombe D."/>
            <person name="Birren B.W."/>
            <person name="Brown W."/>
            <person name="Ekwall K."/>
            <person name="Kellis M."/>
            <person name="Leatherwood J."/>
            <person name="Levin H."/>
            <person name="Margalit H."/>
            <person name="Martienssen R."/>
            <person name="Nieduszynski C.A."/>
            <person name="Spatafora J.W."/>
            <person name="Friedman N."/>
            <person name="Dalgaard J.Z."/>
            <person name="Baumann P."/>
            <person name="Niki H."/>
            <person name="Regev A."/>
            <person name="Nusbaum C."/>
        </authorList>
    </citation>
    <scope>NUCLEOTIDE SEQUENCE [LARGE SCALE GENOMIC DNA]</scope>
    <source>
        <strain evidence="10">yFS275 / FY16936</strain>
    </source>
</reference>
<accession>B6K5X5</accession>
<evidence type="ECO:0000256" key="2">
    <source>
        <dbReference type="ARBA" id="ARBA00006084"/>
    </source>
</evidence>
<evidence type="ECO:0000256" key="3">
    <source>
        <dbReference type="ARBA" id="ARBA00022490"/>
    </source>
</evidence>
<dbReference type="InterPro" id="IPR036743">
    <property type="entry name" value="ARPC5_sf"/>
</dbReference>
<dbReference type="OrthoDB" id="195498at2759"/>
<keyword evidence="3" id="KW-0963">Cytoplasm</keyword>
<evidence type="ECO:0000313" key="10">
    <source>
        <dbReference type="Proteomes" id="UP000001744"/>
    </source>
</evidence>
<dbReference type="RefSeq" id="XP_002175222.1">
    <property type="nucleotide sequence ID" value="XM_002175186.1"/>
</dbReference>
<evidence type="ECO:0000313" key="8">
    <source>
        <dbReference type="EMBL" id="EEB08929.1"/>
    </source>
</evidence>
<dbReference type="GO" id="GO:0030833">
    <property type="term" value="P:regulation of actin filament polymerization"/>
    <property type="evidence" value="ECO:0007669"/>
    <property type="project" value="InterPro"/>
</dbReference>
<dbReference type="GO" id="GO:0043332">
    <property type="term" value="C:mating projection tip"/>
    <property type="evidence" value="ECO:0007669"/>
    <property type="project" value="EnsemblFungi"/>
</dbReference>
<comment type="function">
    <text evidence="7">Functions as component of the Arp2/3 complex which is involved in regulation of actin polymerization and together with an activating nucleation-promoting factor (NPF) mediates the formation of branched actin networks. Arp2/3 complex plays a critical role in the control of cell morphogenesis via the modulation of cell polarity development.</text>
</comment>
<keyword evidence="10" id="KW-1185">Reference proteome</keyword>
<dbReference type="Gene3D" id="1.25.40.190">
    <property type="entry name" value="Actin-related protein 2/3 complex subunit 5"/>
    <property type="match status" value="1"/>
</dbReference>
<organism evidence="8 10">
    <name type="scientific">Schizosaccharomyces japonicus (strain yFS275 / FY16936)</name>
    <name type="common">Fission yeast</name>
    <dbReference type="NCBI Taxonomy" id="402676"/>
    <lineage>
        <taxon>Eukaryota</taxon>
        <taxon>Fungi</taxon>
        <taxon>Dikarya</taxon>
        <taxon>Ascomycota</taxon>
        <taxon>Taphrinomycotina</taxon>
        <taxon>Schizosaccharomycetes</taxon>
        <taxon>Schizosaccharomycetales</taxon>
        <taxon>Schizosaccharomycetaceae</taxon>
        <taxon>Schizosaccharomyces</taxon>
    </lineage>
</organism>
<evidence type="ECO:0000256" key="6">
    <source>
        <dbReference type="ARBA" id="ARBA00060329"/>
    </source>
</evidence>
<dbReference type="GO" id="GO:0005885">
    <property type="term" value="C:Arp2/3 protein complex"/>
    <property type="evidence" value="ECO:0000318"/>
    <property type="project" value="GO_Central"/>
</dbReference>
<gene>
    <name evidence="9" type="primary">arc5</name>
    <name evidence="8" type="ORF">SJAG_04100</name>
</gene>
<protein>
    <recommendedName>
        <fullName evidence="5 7">Actin-related protein 2/3 complex subunit 5</fullName>
    </recommendedName>
</protein>
<dbReference type="EMBL" id="KE651167">
    <property type="protein sequence ID" value="EEB08929.1"/>
    <property type="molecule type" value="Genomic_DNA"/>
</dbReference>
<evidence type="ECO:0000256" key="1">
    <source>
        <dbReference type="ARBA" id="ARBA00004245"/>
    </source>
</evidence>
<dbReference type="SUPFAM" id="SSF69103">
    <property type="entry name" value="Arp2/3 complex 16 kDa subunit ARPC5"/>
    <property type="match status" value="1"/>
</dbReference>
<dbReference type="GO" id="GO:0030863">
    <property type="term" value="C:cortical cytoskeleton"/>
    <property type="evidence" value="ECO:0000318"/>
    <property type="project" value="GO_Central"/>
</dbReference>
<dbReference type="GO" id="GO:0030479">
    <property type="term" value="C:actin cortical patch"/>
    <property type="evidence" value="ECO:0007669"/>
    <property type="project" value="EnsemblFungi"/>
</dbReference>
<comment type="function">
    <text evidence="6">Functions as a component of the Arp2/3 complex which is involved in regulation of actin polymerization and together with an activating nucleation-promoting factor (NPF) mediates the formation of branched actin networks.</text>
</comment>
<dbReference type="HOGENOM" id="CLU_101888_2_0_1"/>
<dbReference type="STRING" id="402676.B6K5X5"/>
<dbReference type="GO" id="GO:0044396">
    <property type="term" value="P:actin cortical patch organization"/>
    <property type="evidence" value="ECO:0007669"/>
    <property type="project" value="UniProtKB-ARBA"/>
</dbReference>
<dbReference type="AlphaFoldDB" id="B6K5X5"/>
<dbReference type="VEuPathDB" id="FungiDB:SJAG_04100"/>
<dbReference type="PANTHER" id="PTHR12644">
    <property type="entry name" value="ARP2/3 COMPLEX 16 KD SUBUNIT P16-ARC"/>
    <property type="match status" value="1"/>
</dbReference>
<sequence length="152" mass="16849">MSFRSLNVDQYESDFLREEDLFPPRETPADEVNQQVAAVVDQARSAISGGNAAASLPAFLSDPPYGYDVEEAKSQFLAAFLDVLSNIRLSDIPDLLKSLSVDQHTYLMNYIYKGLAEPAKYNSAVLLNWHQKLVEIAGVGCIVRVLNSRPDL</sequence>
<dbReference type="GO" id="GO:0051015">
    <property type="term" value="F:actin filament binding"/>
    <property type="evidence" value="ECO:0007669"/>
    <property type="project" value="EnsemblFungi"/>
</dbReference>
<dbReference type="Proteomes" id="UP000001744">
    <property type="component" value="Unassembled WGS sequence"/>
</dbReference>
<name>B6K5X5_SCHJY</name>
<evidence type="ECO:0000256" key="5">
    <source>
        <dbReference type="ARBA" id="ARBA00040214"/>
    </source>
</evidence>
<evidence type="ECO:0000256" key="4">
    <source>
        <dbReference type="ARBA" id="ARBA00023212"/>
    </source>
</evidence>
<comment type="similarity">
    <text evidence="2 7">Belongs to the ARPC5 family.</text>
</comment>
<dbReference type="GO" id="GO:0034314">
    <property type="term" value="P:Arp2/3 complex-mediated actin nucleation"/>
    <property type="evidence" value="ECO:0000318"/>
    <property type="project" value="GO_Central"/>
</dbReference>
<dbReference type="GO" id="GO:0030674">
    <property type="term" value="F:protein-macromolecule adaptor activity"/>
    <property type="evidence" value="ECO:0000318"/>
    <property type="project" value="GO_Central"/>
</dbReference>
<comment type="subcellular location">
    <subcellularLocation>
        <location evidence="1">Cytoplasm</location>
        <location evidence="1">Cytoskeleton</location>
    </subcellularLocation>
</comment>
<proteinExistence type="inferred from homology"/>
<evidence type="ECO:0000256" key="7">
    <source>
        <dbReference type="RuleBase" id="RU004301"/>
    </source>
</evidence>
<dbReference type="eggNOG" id="KOG3380">
    <property type="taxonomic scope" value="Eukaryota"/>
</dbReference>
<dbReference type="Pfam" id="PF04699">
    <property type="entry name" value="P16-Arc"/>
    <property type="match status" value="1"/>
</dbReference>
<dbReference type="FunFam" id="1.25.40.190:FF:000003">
    <property type="entry name" value="Actin-related protein 2/3 complex subunit 5"/>
    <property type="match status" value="1"/>
</dbReference>
<dbReference type="JaponicusDB" id="SJAG_04100">
    <property type="gene designation" value="arc5"/>
</dbReference>
<dbReference type="PIRSF" id="PIRSF039096">
    <property type="entry name" value="p16-ARC"/>
    <property type="match status" value="1"/>
</dbReference>
<dbReference type="GeneID" id="7049271"/>
<dbReference type="InterPro" id="IPR006789">
    <property type="entry name" value="ARPC5"/>
</dbReference>
<dbReference type="OMA" id="GMGCIMR"/>